<proteinExistence type="predicted"/>
<dbReference type="Proteomes" id="UP000248333">
    <property type="component" value="Unassembled WGS sequence"/>
</dbReference>
<reference evidence="1 2" key="1">
    <citation type="submission" date="2018-03" db="EMBL/GenBank/DDBJ databases">
        <title>Bioinformatic expansion and discovery of thiopeptide antibiotics.</title>
        <authorList>
            <person name="Schwalen C.J."/>
            <person name="Hudson G.A."/>
            <person name="Mitchell D.A."/>
        </authorList>
    </citation>
    <scope>NUCLEOTIDE SEQUENCE [LARGE SCALE GENOMIC DNA]</scope>
    <source>
        <strain evidence="1 2">NRRL 8041</strain>
    </source>
</reference>
<evidence type="ECO:0000313" key="1">
    <source>
        <dbReference type="EMBL" id="PYC65923.1"/>
    </source>
</evidence>
<keyword evidence="2" id="KW-1185">Reference proteome</keyword>
<comment type="caution">
    <text evidence="1">The sequence shown here is derived from an EMBL/GenBank/DDBJ whole genome shotgun (WGS) entry which is preliminary data.</text>
</comment>
<name>A0A318NCB2_9ACTN</name>
<sequence length="68" mass="7025">MRRQPVRQPGGRLTDACVGAVQRRARSSTGPVADNLERVDATGPENAGAVGHGRGAALTVRAMTVSVD</sequence>
<protein>
    <submittedName>
        <fullName evidence="1">Uncharacterized protein</fullName>
    </submittedName>
</protein>
<dbReference type="AlphaFoldDB" id="A0A318NCB2"/>
<accession>A0A318NCB2</accession>
<dbReference type="EMBL" id="PYBV01000038">
    <property type="protein sequence ID" value="PYC65923.1"/>
    <property type="molecule type" value="Genomic_DNA"/>
</dbReference>
<organism evidence="1 2">
    <name type="scientific">Micromonospora arborensis</name>
    <dbReference type="NCBI Taxonomy" id="2116518"/>
    <lineage>
        <taxon>Bacteria</taxon>
        <taxon>Bacillati</taxon>
        <taxon>Actinomycetota</taxon>
        <taxon>Actinomycetes</taxon>
        <taxon>Micromonosporales</taxon>
        <taxon>Micromonosporaceae</taxon>
        <taxon>Micromonospora</taxon>
    </lineage>
</organism>
<gene>
    <name evidence="1" type="ORF">C7C45_26530</name>
</gene>
<evidence type="ECO:0000313" key="2">
    <source>
        <dbReference type="Proteomes" id="UP000248333"/>
    </source>
</evidence>